<evidence type="ECO:0000256" key="4">
    <source>
        <dbReference type="ARBA" id="ARBA00023014"/>
    </source>
</evidence>
<dbReference type="NCBIfam" id="NF002190">
    <property type="entry name" value="PRK01045.1-4"/>
    <property type="match status" value="1"/>
</dbReference>
<dbReference type="UniPathway" id="UPA00056">
    <property type="reaction ID" value="UER00097"/>
</dbReference>
<feature type="active site" description="Proton donor" evidence="5">
    <location>
        <position position="142"/>
    </location>
</feature>
<feature type="binding site" evidence="5">
    <location>
        <position position="90"/>
    </location>
    <ligand>
        <name>dimethylallyl diphosphate</name>
        <dbReference type="ChEBI" id="CHEBI:57623"/>
    </ligand>
</feature>
<feature type="binding site" evidence="5">
    <location>
        <position position="241"/>
    </location>
    <ligand>
        <name>dimethylallyl diphosphate</name>
        <dbReference type="ChEBI" id="CHEBI:57623"/>
    </ligand>
</feature>
<feature type="binding site" evidence="5">
    <location>
        <position position="284"/>
    </location>
    <ligand>
        <name>(2E)-4-hydroxy-3-methylbut-2-enyl diphosphate</name>
        <dbReference type="ChEBI" id="CHEBI:128753"/>
    </ligand>
</feature>
<feature type="binding site" evidence="5">
    <location>
        <position position="284"/>
    </location>
    <ligand>
        <name>dimethylallyl diphosphate</name>
        <dbReference type="ChEBI" id="CHEBI:57623"/>
    </ligand>
</feature>
<accession>A0A3R9YAG7</accession>
<feature type="binding site" evidence="5">
    <location>
        <position position="90"/>
    </location>
    <ligand>
        <name>isopentenyl diphosphate</name>
        <dbReference type="ChEBI" id="CHEBI:128769"/>
    </ligand>
</feature>
<keyword evidence="4 5" id="KW-0411">Iron-sulfur</keyword>
<feature type="binding site" evidence="5">
    <location>
        <position position="239"/>
    </location>
    <ligand>
        <name>isopentenyl diphosphate</name>
        <dbReference type="ChEBI" id="CHEBI:128769"/>
    </ligand>
</feature>
<evidence type="ECO:0000256" key="3">
    <source>
        <dbReference type="ARBA" id="ARBA00023004"/>
    </source>
</evidence>
<feature type="binding site" evidence="5">
    <location>
        <position position="140"/>
    </location>
    <ligand>
        <name>dimethylallyl diphosphate</name>
        <dbReference type="ChEBI" id="CHEBI:57623"/>
    </ligand>
</feature>
<gene>
    <name evidence="5 6" type="primary">ispH</name>
    <name evidence="6" type="ORF">EJC49_03100</name>
</gene>
<feature type="binding site" evidence="5">
    <location>
        <position position="140"/>
    </location>
    <ligand>
        <name>(2E)-4-hydroxy-3-methylbut-2-enyl diphosphate</name>
        <dbReference type="ChEBI" id="CHEBI:128753"/>
    </ligand>
</feature>
<comment type="pathway">
    <text evidence="5">Isoprenoid biosynthesis; dimethylallyl diphosphate biosynthesis; dimethylallyl diphosphate from (2E)-4-hydroxy-3-methylbutenyl diphosphate: step 1/1.</text>
</comment>
<comment type="pathway">
    <text evidence="5">Isoprenoid biosynthesis; isopentenyl diphosphate biosynthesis via DXP pathway; isopentenyl diphosphate from 1-deoxy-D-xylulose 5-phosphate: step 6/6.</text>
</comment>
<evidence type="ECO:0000256" key="5">
    <source>
        <dbReference type="HAMAP-Rule" id="MF_00191"/>
    </source>
</evidence>
<feature type="binding site" evidence="5">
    <location>
        <position position="284"/>
    </location>
    <ligand>
        <name>isopentenyl diphosphate</name>
        <dbReference type="ChEBI" id="CHEBI:128769"/>
    </ligand>
</feature>
<sequence>MDIPPAPQTEKPLLTIRLCQPRGFCAGVDRAIQIVVLALKKYGAPVYVRHEIVHNRYVVEGLEAKGAVFVEELDEIPLEHRRQPVVFSAHGVPKSVPADAKARELFYLDATCPLVSKVHKQAMRHQRLGRHVVLIGHAGHPEVIGTMGQLPTGAVSLVETVEDAERYQPVDPDNLGFVTQTTLSVEDTAGVIARLRQRFPNLQAPAADSICYATTNRQDAVKETADGADLYLIVGAPNSSNSRRLVEVAERAGAARALLVQRASEIPWETVDGIRTLGLSAGASAPEIIVDEIIEAFKTRFDVKVELAVTATETEEFPVMRDLRDVELTKADMAFVNG</sequence>
<dbReference type="UniPathway" id="UPA00059">
    <property type="reaction ID" value="UER00105"/>
</dbReference>
<dbReference type="HAMAP" id="MF_00191">
    <property type="entry name" value="IspH"/>
    <property type="match status" value="1"/>
</dbReference>
<dbReference type="PANTHER" id="PTHR30426">
    <property type="entry name" value="4-HYDROXY-3-METHYLBUT-2-ENYL DIPHOSPHATE REDUCTASE"/>
    <property type="match status" value="1"/>
</dbReference>
<comment type="catalytic activity">
    <reaction evidence="5">
        <text>isopentenyl diphosphate + 2 oxidized [2Fe-2S]-[ferredoxin] + H2O = (2E)-4-hydroxy-3-methylbut-2-enyl diphosphate + 2 reduced [2Fe-2S]-[ferredoxin] + 2 H(+)</text>
        <dbReference type="Rhea" id="RHEA:24488"/>
        <dbReference type="Rhea" id="RHEA-COMP:10000"/>
        <dbReference type="Rhea" id="RHEA-COMP:10001"/>
        <dbReference type="ChEBI" id="CHEBI:15377"/>
        <dbReference type="ChEBI" id="CHEBI:15378"/>
        <dbReference type="ChEBI" id="CHEBI:33737"/>
        <dbReference type="ChEBI" id="CHEBI:33738"/>
        <dbReference type="ChEBI" id="CHEBI:128753"/>
        <dbReference type="ChEBI" id="CHEBI:128769"/>
        <dbReference type="EC" id="1.17.7.4"/>
    </reaction>
</comment>
<feature type="binding site" evidence="5">
    <location>
        <position position="181"/>
    </location>
    <ligand>
        <name>(2E)-4-hydroxy-3-methylbut-2-enyl diphosphate</name>
        <dbReference type="ChEBI" id="CHEBI:128753"/>
    </ligand>
</feature>
<evidence type="ECO:0000313" key="7">
    <source>
        <dbReference type="Proteomes" id="UP000278398"/>
    </source>
</evidence>
<dbReference type="GO" id="GO:0016114">
    <property type="term" value="P:terpenoid biosynthetic process"/>
    <property type="evidence" value="ECO:0007669"/>
    <property type="project" value="UniProtKB-UniRule"/>
</dbReference>
<feature type="binding site" evidence="5">
    <location>
        <position position="54"/>
    </location>
    <ligand>
        <name>isopentenyl diphosphate</name>
        <dbReference type="ChEBI" id="CHEBI:128769"/>
    </ligand>
</feature>
<evidence type="ECO:0000256" key="1">
    <source>
        <dbReference type="ARBA" id="ARBA00022485"/>
    </source>
</evidence>
<name>A0A3R9YAG7_9HYPH</name>
<feature type="binding site" evidence="5">
    <location>
        <position position="211"/>
    </location>
    <ligand>
        <name>[4Fe-4S] cluster</name>
        <dbReference type="ChEBI" id="CHEBI:49883"/>
    </ligand>
</feature>
<feature type="binding site" evidence="5">
    <location>
        <position position="240"/>
    </location>
    <ligand>
        <name>dimethylallyl diphosphate</name>
        <dbReference type="ChEBI" id="CHEBI:57623"/>
    </ligand>
</feature>
<feature type="binding site" evidence="5">
    <location>
        <position position="239"/>
    </location>
    <ligand>
        <name>dimethylallyl diphosphate</name>
        <dbReference type="ChEBI" id="CHEBI:57623"/>
    </ligand>
</feature>
<feature type="binding site" evidence="5">
    <location>
        <position position="240"/>
    </location>
    <ligand>
        <name>(2E)-4-hydroxy-3-methylbut-2-enyl diphosphate</name>
        <dbReference type="ChEBI" id="CHEBI:128753"/>
    </ligand>
</feature>
<dbReference type="RefSeq" id="WP_126698002.1">
    <property type="nucleotide sequence ID" value="NZ_RWKW01000008.1"/>
</dbReference>
<keyword evidence="5" id="KW-0414">Isoprene biosynthesis</keyword>
<feature type="binding site" evidence="5">
    <location>
        <position position="241"/>
    </location>
    <ligand>
        <name>(2E)-4-hydroxy-3-methylbut-2-enyl diphosphate</name>
        <dbReference type="ChEBI" id="CHEBI:128753"/>
    </ligand>
</feature>
<dbReference type="EC" id="1.17.7.4" evidence="5"/>
<comment type="cofactor">
    <cofactor evidence="5">
        <name>[4Fe-4S] cluster</name>
        <dbReference type="ChEBI" id="CHEBI:49883"/>
    </cofactor>
    <text evidence="5">Binds 1 [4Fe-4S] cluster per subunit.</text>
</comment>
<dbReference type="Proteomes" id="UP000278398">
    <property type="component" value="Unassembled WGS sequence"/>
</dbReference>
<comment type="similarity">
    <text evidence="5">Belongs to the IspH family.</text>
</comment>
<keyword evidence="5 6" id="KW-0560">Oxidoreductase</keyword>
<dbReference type="GO" id="GO:0046872">
    <property type="term" value="F:metal ion binding"/>
    <property type="evidence" value="ECO:0007669"/>
    <property type="project" value="UniProtKB-KW"/>
</dbReference>
<evidence type="ECO:0000313" key="6">
    <source>
        <dbReference type="EMBL" id="RST87886.1"/>
    </source>
</evidence>
<keyword evidence="1 5" id="KW-0004">4Fe-4S</keyword>
<protein>
    <recommendedName>
        <fullName evidence="5">4-hydroxy-3-methylbut-2-enyl diphosphate reductase</fullName>
        <shortName evidence="5">HMBPP reductase</shortName>
        <ecNumber evidence="5">1.17.7.4</ecNumber>
    </recommendedName>
</protein>
<dbReference type="AlphaFoldDB" id="A0A3R9YAG7"/>
<feature type="binding site" evidence="5">
    <location>
        <position position="140"/>
    </location>
    <ligand>
        <name>isopentenyl diphosphate</name>
        <dbReference type="ChEBI" id="CHEBI:128769"/>
    </ligand>
</feature>
<dbReference type="Gene3D" id="3.40.50.11270">
    <property type="match status" value="1"/>
</dbReference>
<proteinExistence type="inferred from homology"/>
<organism evidence="6 7">
    <name type="scientific">Aquibium carbonis</name>
    <dbReference type="NCBI Taxonomy" id="2495581"/>
    <lineage>
        <taxon>Bacteria</taxon>
        <taxon>Pseudomonadati</taxon>
        <taxon>Pseudomonadota</taxon>
        <taxon>Alphaproteobacteria</taxon>
        <taxon>Hyphomicrobiales</taxon>
        <taxon>Phyllobacteriaceae</taxon>
        <taxon>Aquibium</taxon>
    </lineage>
</organism>
<dbReference type="OrthoDB" id="9804068at2"/>
<feature type="binding site" evidence="5">
    <location>
        <position position="54"/>
    </location>
    <ligand>
        <name>(2E)-4-hydroxy-3-methylbut-2-enyl diphosphate</name>
        <dbReference type="ChEBI" id="CHEBI:128753"/>
    </ligand>
</feature>
<dbReference type="GO" id="GO:0050992">
    <property type="term" value="P:dimethylallyl diphosphate biosynthetic process"/>
    <property type="evidence" value="ECO:0007669"/>
    <property type="project" value="UniProtKB-UniRule"/>
</dbReference>
<reference evidence="6 7" key="1">
    <citation type="submission" date="2018-12" db="EMBL/GenBank/DDBJ databases">
        <title>Mesorhizobium carbonis sp. nov., isolated from coal mine water.</title>
        <authorList>
            <person name="Xin W."/>
            <person name="Xu Z."/>
            <person name="Xiang F."/>
            <person name="Zhang J."/>
            <person name="Xi L."/>
            <person name="Liu J."/>
        </authorList>
    </citation>
    <scope>NUCLEOTIDE SEQUENCE [LARGE SCALE GENOMIC DNA]</scope>
    <source>
        <strain evidence="6 7">B2.3</strain>
    </source>
</reference>
<feature type="binding site" evidence="5">
    <location>
        <position position="241"/>
    </location>
    <ligand>
        <name>isopentenyl diphosphate</name>
        <dbReference type="ChEBI" id="CHEBI:128769"/>
    </ligand>
</feature>
<feature type="binding site" evidence="5">
    <location>
        <position position="54"/>
    </location>
    <ligand>
        <name>dimethylallyl diphosphate</name>
        <dbReference type="ChEBI" id="CHEBI:57623"/>
    </ligand>
</feature>
<dbReference type="NCBIfam" id="TIGR00216">
    <property type="entry name" value="ispH_lytB"/>
    <property type="match status" value="1"/>
</dbReference>
<dbReference type="Pfam" id="PF02401">
    <property type="entry name" value="LYTB"/>
    <property type="match status" value="1"/>
</dbReference>
<dbReference type="EMBL" id="RWKW01000008">
    <property type="protein sequence ID" value="RST87886.1"/>
    <property type="molecule type" value="Genomic_DNA"/>
</dbReference>
<dbReference type="InterPro" id="IPR003451">
    <property type="entry name" value="LytB/IspH"/>
</dbReference>
<keyword evidence="2 5" id="KW-0479">Metal-binding</keyword>
<dbReference type="CDD" id="cd13944">
    <property type="entry name" value="lytB_ispH"/>
    <property type="match status" value="1"/>
</dbReference>
<evidence type="ECO:0000256" key="2">
    <source>
        <dbReference type="ARBA" id="ARBA00022723"/>
    </source>
</evidence>
<keyword evidence="3 5" id="KW-0408">Iron</keyword>
<comment type="catalytic activity">
    <reaction evidence="5">
        <text>dimethylallyl diphosphate + 2 oxidized [2Fe-2S]-[ferredoxin] + H2O = (2E)-4-hydroxy-3-methylbut-2-enyl diphosphate + 2 reduced [2Fe-2S]-[ferredoxin] + 2 H(+)</text>
        <dbReference type="Rhea" id="RHEA:24825"/>
        <dbReference type="Rhea" id="RHEA-COMP:10000"/>
        <dbReference type="Rhea" id="RHEA-COMP:10001"/>
        <dbReference type="ChEBI" id="CHEBI:15377"/>
        <dbReference type="ChEBI" id="CHEBI:15378"/>
        <dbReference type="ChEBI" id="CHEBI:33737"/>
        <dbReference type="ChEBI" id="CHEBI:33738"/>
        <dbReference type="ChEBI" id="CHEBI:57623"/>
        <dbReference type="ChEBI" id="CHEBI:128753"/>
        <dbReference type="EC" id="1.17.7.4"/>
    </reaction>
</comment>
<feature type="binding site" evidence="5">
    <location>
        <position position="240"/>
    </location>
    <ligand>
        <name>isopentenyl diphosphate</name>
        <dbReference type="ChEBI" id="CHEBI:128769"/>
    </ligand>
</feature>
<dbReference type="GO" id="GO:0051539">
    <property type="term" value="F:4 iron, 4 sulfur cluster binding"/>
    <property type="evidence" value="ECO:0007669"/>
    <property type="project" value="UniProtKB-UniRule"/>
</dbReference>
<dbReference type="GO" id="GO:0051745">
    <property type="term" value="F:4-hydroxy-3-methylbut-2-enyl diphosphate reductase activity"/>
    <property type="evidence" value="ECO:0007669"/>
    <property type="project" value="UniProtKB-UniRule"/>
</dbReference>
<feature type="binding site" evidence="5">
    <location>
        <position position="112"/>
    </location>
    <ligand>
        <name>[4Fe-4S] cluster</name>
        <dbReference type="ChEBI" id="CHEBI:49883"/>
    </ligand>
</feature>
<comment type="caution">
    <text evidence="6">The sequence shown here is derived from an EMBL/GenBank/DDBJ whole genome shotgun (WGS) entry which is preliminary data.</text>
</comment>
<dbReference type="GO" id="GO:0019288">
    <property type="term" value="P:isopentenyl diphosphate biosynthetic process, methylerythritol 4-phosphate pathway"/>
    <property type="evidence" value="ECO:0007669"/>
    <property type="project" value="UniProtKB-UniRule"/>
</dbReference>
<feature type="binding site" evidence="5">
    <location>
        <position position="90"/>
    </location>
    <ligand>
        <name>(2E)-4-hydroxy-3-methylbut-2-enyl diphosphate</name>
        <dbReference type="ChEBI" id="CHEBI:128753"/>
    </ligand>
</feature>
<feature type="binding site" evidence="5">
    <location>
        <position position="239"/>
    </location>
    <ligand>
        <name>(2E)-4-hydroxy-3-methylbut-2-enyl diphosphate</name>
        <dbReference type="ChEBI" id="CHEBI:128753"/>
    </ligand>
</feature>
<feature type="binding site" evidence="5">
    <location>
        <position position="25"/>
    </location>
    <ligand>
        <name>[4Fe-4S] cluster</name>
        <dbReference type="ChEBI" id="CHEBI:49883"/>
    </ligand>
</feature>
<dbReference type="Gene3D" id="3.40.1010.20">
    <property type="entry name" value="4-hydroxy-3-methylbut-2-enyl diphosphate reductase, catalytic domain"/>
    <property type="match status" value="2"/>
</dbReference>
<keyword evidence="7" id="KW-1185">Reference proteome</keyword>
<comment type="function">
    <text evidence="5">Catalyzes the conversion of 1-hydroxy-2-methyl-2-(E)-butenyl 4-diphosphate (HMBPP) into a mixture of isopentenyl diphosphate (IPP) and dimethylallyl diphosphate (DMAPP). Acts in the terminal step of the DOXP/MEP pathway for isoprenoid precursor biosynthesis.</text>
</comment>
<dbReference type="PANTHER" id="PTHR30426:SF0">
    <property type="entry name" value="4-HYDROXY-3-METHYLBUT-2-ENYL DIPHOSPHATE REDUCTASE"/>
    <property type="match status" value="1"/>
</dbReference>